<evidence type="ECO:0000256" key="4">
    <source>
        <dbReference type="SAM" id="MobiDB-lite"/>
    </source>
</evidence>
<feature type="compositionally biased region" description="Basic residues" evidence="4">
    <location>
        <begin position="447"/>
        <end position="474"/>
    </location>
</feature>
<evidence type="ECO:0000259" key="6">
    <source>
        <dbReference type="PROSITE" id="PS51465"/>
    </source>
</evidence>
<feature type="region of interest" description="Disordered" evidence="4">
    <location>
        <begin position="682"/>
        <end position="710"/>
    </location>
</feature>
<keyword evidence="5" id="KW-0812">Transmembrane</keyword>
<accession>A0A6F9D6T4</accession>
<dbReference type="Gene3D" id="3.30.60.30">
    <property type="match status" value="3"/>
</dbReference>
<keyword evidence="5" id="KW-1133">Transmembrane helix</keyword>
<dbReference type="SUPFAM" id="SSF100895">
    <property type="entry name" value="Kazal-type serine protease inhibitors"/>
    <property type="match status" value="3"/>
</dbReference>
<dbReference type="SMART" id="SM00280">
    <property type="entry name" value="KAZAL"/>
    <property type="match status" value="3"/>
</dbReference>
<dbReference type="InterPro" id="IPR002350">
    <property type="entry name" value="Kazal_dom"/>
</dbReference>
<dbReference type="EMBL" id="LR782793">
    <property type="protein sequence ID" value="CAB3220653.1"/>
    <property type="molecule type" value="mRNA"/>
</dbReference>
<keyword evidence="1" id="KW-0646">Protease inhibitor</keyword>
<keyword evidence="3" id="KW-1015">Disulfide bond</keyword>
<dbReference type="PROSITE" id="PS51465">
    <property type="entry name" value="KAZAL_2"/>
    <property type="match status" value="3"/>
</dbReference>
<organism evidence="7">
    <name type="scientific">Phallusia mammillata</name>
    <dbReference type="NCBI Taxonomy" id="59560"/>
    <lineage>
        <taxon>Eukaryota</taxon>
        <taxon>Metazoa</taxon>
        <taxon>Chordata</taxon>
        <taxon>Tunicata</taxon>
        <taxon>Ascidiacea</taxon>
        <taxon>Phlebobranchia</taxon>
        <taxon>Ascidiidae</taxon>
        <taxon>Phallusia</taxon>
    </lineage>
</organism>
<feature type="domain" description="Kazal-like" evidence="6">
    <location>
        <begin position="125"/>
        <end position="179"/>
    </location>
</feature>
<dbReference type="GO" id="GO:0030154">
    <property type="term" value="P:cell differentiation"/>
    <property type="evidence" value="ECO:0007669"/>
    <property type="project" value="TreeGrafter"/>
</dbReference>
<dbReference type="CDD" id="cd00104">
    <property type="entry name" value="KAZAL_FS"/>
    <property type="match status" value="3"/>
</dbReference>
<proteinExistence type="evidence at transcript level"/>
<feature type="region of interest" description="Disordered" evidence="4">
    <location>
        <begin position="383"/>
        <end position="413"/>
    </location>
</feature>
<evidence type="ECO:0000313" key="7">
    <source>
        <dbReference type="EMBL" id="CAB3220653.1"/>
    </source>
</evidence>
<dbReference type="InterPro" id="IPR036058">
    <property type="entry name" value="Kazal_dom_sf"/>
</dbReference>
<dbReference type="InterPro" id="IPR050653">
    <property type="entry name" value="Prot_Inhib_GrowthFact_Antg"/>
</dbReference>
<evidence type="ECO:0000256" key="5">
    <source>
        <dbReference type="SAM" id="Phobius"/>
    </source>
</evidence>
<feature type="region of interest" description="Disordered" evidence="4">
    <location>
        <begin position="429"/>
        <end position="477"/>
    </location>
</feature>
<dbReference type="AlphaFoldDB" id="A0A6F9D6T4"/>
<reference evidence="7" key="1">
    <citation type="submission" date="2020-04" db="EMBL/GenBank/DDBJ databases">
        <authorList>
            <person name="Neveu A P."/>
        </authorList>
    </citation>
    <scope>NUCLEOTIDE SEQUENCE</scope>
    <source>
        <tissue evidence="7">Whole embryo</tissue>
    </source>
</reference>
<dbReference type="Pfam" id="PF07648">
    <property type="entry name" value="Kazal_2"/>
    <property type="match status" value="3"/>
</dbReference>
<feature type="region of interest" description="Disordered" evidence="4">
    <location>
        <begin position="596"/>
        <end position="639"/>
    </location>
</feature>
<feature type="domain" description="Kazal-like" evidence="6">
    <location>
        <begin position="486"/>
        <end position="525"/>
    </location>
</feature>
<feature type="domain" description="Kazal-like" evidence="6">
    <location>
        <begin position="229"/>
        <end position="277"/>
    </location>
</feature>
<name>A0A6F9D6T4_9ASCI</name>
<feature type="transmembrane region" description="Helical" evidence="5">
    <location>
        <begin position="651"/>
        <end position="672"/>
    </location>
</feature>
<protein>
    <submittedName>
        <fullName evidence="7">Agrin-like</fullName>
    </submittedName>
</protein>
<feature type="compositionally biased region" description="Low complexity" evidence="4">
    <location>
        <begin position="389"/>
        <end position="401"/>
    </location>
</feature>
<dbReference type="PANTHER" id="PTHR10913:SF45">
    <property type="entry name" value="FOLLISTATIN, ISOFORM A-RELATED"/>
    <property type="match status" value="1"/>
</dbReference>
<evidence type="ECO:0000256" key="2">
    <source>
        <dbReference type="ARBA" id="ARBA00022900"/>
    </source>
</evidence>
<feature type="compositionally biased region" description="Polar residues" evidence="4">
    <location>
        <begin position="695"/>
        <end position="710"/>
    </location>
</feature>
<sequence>MCTNKLNICIGLTVHIFLLLNINSGMLLRETNNAMSTTVALVAVALILSGQCVRSGEEMSAYFDGSLGCASDPSMPVTSFDADKPCDQSLNCRHGGICWRSEDNDTTATRRRHASRMGVETCRCTMHCDSHPVRSPSDPELSYVCGSDGSTYRTECHLRLAACRCQTAITVQWSGSCEKGPRSPPRDLPGIPPRYGSGDGGSVDDVCVEGETCLYGAVCDADAEDGPCLCKHDCQGTRPYTVCGTDQQSYYNECYLTEAACQDQKGIKLEHVGACQDQPKDLALPGPGVLDRVLYGSGSDTDDTEVSESPRNPCEYIFCLHGACRPIGNDDFECSCDAVCDEAAYALQQNTLSRFGKSSLQEVYKIMPELQSRLYEDEQMNLLDPSDEPTTTTVATTTRNPNTRRRLPQRTPKTDKIFRIQIDYIGLDKAHFGRNRNPRPQADWTKTNRRGQRQRSRPKRRRSRRGRNRRHKRSALFSPPRRLNLISDVVCGSDGKTYKDECQMKVHACYEKTTIKVRKVGVCPLLYKFTDPNRNLSTTAKPSTTSSPTVTPSVFSYVTLSTKGKVVLSSKTTVSPTTEAKENMDVSSIWAIENQPQAMKEPSKSPNPLQNTSTRKKTTTTTTAVASKPVPKTSNNSVDRPSVLETLRKPWVIVLAGVLQVTLLVLVGSFLYRKFVRHLRNNKDKNNSDDKSPSTEESVAFKSSNANSEA</sequence>
<dbReference type="PANTHER" id="PTHR10913">
    <property type="entry name" value="FOLLISTATIN-RELATED"/>
    <property type="match status" value="1"/>
</dbReference>
<evidence type="ECO:0000256" key="3">
    <source>
        <dbReference type="ARBA" id="ARBA00023157"/>
    </source>
</evidence>
<keyword evidence="5" id="KW-0472">Membrane</keyword>
<gene>
    <name evidence="7" type="primary">Agrn-002</name>
</gene>
<evidence type="ECO:0000256" key="1">
    <source>
        <dbReference type="ARBA" id="ARBA00022690"/>
    </source>
</evidence>
<dbReference type="GO" id="GO:0005576">
    <property type="term" value="C:extracellular region"/>
    <property type="evidence" value="ECO:0007669"/>
    <property type="project" value="TreeGrafter"/>
</dbReference>
<keyword evidence="2" id="KW-0722">Serine protease inhibitor</keyword>
<feature type="compositionally biased region" description="Basic and acidic residues" evidence="4">
    <location>
        <begin position="682"/>
        <end position="694"/>
    </location>
</feature>